<comment type="caution">
    <text evidence="2">The sequence shown here is derived from an EMBL/GenBank/DDBJ whole genome shotgun (WGS) entry which is preliminary data.</text>
</comment>
<dbReference type="InterPro" id="IPR012337">
    <property type="entry name" value="RNaseH-like_sf"/>
</dbReference>
<dbReference type="AlphaFoldDB" id="A0A8J2RTF8"/>
<protein>
    <recommendedName>
        <fullName evidence="4">HAT C-terminal dimerisation domain-containing protein</fullName>
    </recommendedName>
</protein>
<evidence type="ECO:0008006" key="4">
    <source>
        <dbReference type="Google" id="ProtNLM"/>
    </source>
</evidence>
<sequence>MSHTLQKKSTQKCAGNPPEKRKRIDSECLDISDCSYVEPSTNDLESPGDGDLSNNLESPDNPELPSTSNIGSPTKRLHYPEQFFKFFKAGIKKGNSLYHCMVGDCKVKSKILSTTDDSRGNLKKHLRKCHPSVLDEFTRLCREIDTNKSFKATPTPNKDATQLKLSFDGYPRALTQTLLDTYIVDYICDAVLPVYHTERKDFRKFINCLCPKLRVRSRAFYRNLISRAFDAKKRELMLQLSQARFICTTADCWSTRRKSFLNNDLKRKSACLAIRRVVGKCDYEVLAKLLESIHEEFEITAKITATVTDSGSNFVKAFRLFATNPTISTSSNDKPQQLPDVMVQATSAYSSDLSDSKFEEEDSEYSNSVQEDSGIQEEIREIRCASHTLNLIATEDVYKQMGALLKNLKESTESKIWNKQSWSTKASDETTKKLEGLFVIHNETRWNSFFDAVDRFREFINNKKSDLKDVFTHFNVPYFRPAEEDYIREYVKIMRPLTEALDILQADVKVSIGYLLPTLTILMNKMESLRKKPGIIHCKPFISAIISALNDRFGACFDDEDLCLAAMVHPKFKLTWIREADKPNMMEKLNSSFEIFSAAPVTSSFCNVVSEDSDASPRKKKNFFAGLYRSSSTSELDLFLADSTKKTSSLVKYPTIKEMFLKFNAALPSSASVERLLSVGGSIFRPTRSRLSDSNFEKMLFLK</sequence>
<feature type="compositionally biased region" description="Basic residues" evidence="1">
    <location>
        <begin position="1"/>
        <end position="10"/>
    </location>
</feature>
<gene>
    <name evidence="2" type="ORF">DGAL_LOCUS5090</name>
</gene>
<dbReference type="PANTHER" id="PTHR47501:SF5">
    <property type="entry name" value="HAT C-TERMINAL DIMERISATION DOMAIN-CONTAINING PROTEIN"/>
    <property type="match status" value="1"/>
</dbReference>
<accession>A0A8J2RTF8</accession>
<name>A0A8J2RTF8_9CRUS</name>
<reference evidence="2" key="1">
    <citation type="submission" date="2021-11" db="EMBL/GenBank/DDBJ databases">
        <authorList>
            <person name="Schell T."/>
        </authorList>
    </citation>
    <scope>NUCLEOTIDE SEQUENCE</scope>
    <source>
        <strain evidence="2">M5</strain>
    </source>
</reference>
<feature type="region of interest" description="Disordered" evidence="1">
    <location>
        <begin position="352"/>
        <end position="372"/>
    </location>
</feature>
<keyword evidence="3" id="KW-1185">Reference proteome</keyword>
<dbReference type="OrthoDB" id="6382070at2759"/>
<evidence type="ECO:0000256" key="1">
    <source>
        <dbReference type="SAM" id="MobiDB-lite"/>
    </source>
</evidence>
<organism evidence="2 3">
    <name type="scientific">Daphnia galeata</name>
    <dbReference type="NCBI Taxonomy" id="27404"/>
    <lineage>
        <taxon>Eukaryota</taxon>
        <taxon>Metazoa</taxon>
        <taxon>Ecdysozoa</taxon>
        <taxon>Arthropoda</taxon>
        <taxon>Crustacea</taxon>
        <taxon>Branchiopoda</taxon>
        <taxon>Diplostraca</taxon>
        <taxon>Cladocera</taxon>
        <taxon>Anomopoda</taxon>
        <taxon>Daphniidae</taxon>
        <taxon>Daphnia</taxon>
    </lineage>
</organism>
<dbReference type="PANTHER" id="PTHR47501">
    <property type="entry name" value="TRANSPOSASE-RELATED"/>
    <property type="match status" value="1"/>
</dbReference>
<dbReference type="Proteomes" id="UP000789390">
    <property type="component" value="Unassembled WGS sequence"/>
</dbReference>
<proteinExistence type="predicted"/>
<evidence type="ECO:0000313" key="2">
    <source>
        <dbReference type="EMBL" id="CAH0102647.1"/>
    </source>
</evidence>
<feature type="region of interest" description="Disordered" evidence="1">
    <location>
        <begin position="38"/>
        <end position="74"/>
    </location>
</feature>
<feature type="compositionally biased region" description="Polar residues" evidence="1">
    <location>
        <begin position="52"/>
        <end position="72"/>
    </location>
</feature>
<dbReference type="EMBL" id="CAKKLH010000090">
    <property type="protein sequence ID" value="CAH0102647.1"/>
    <property type="molecule type" value="Genomic_DNA"/>
</dbReference>
<feature type="region of interest" description="Disordered" evidence="1">
    <location>
        <begin position="1"/>
        <end position="22"/>
    </location>
</feature>
<evidence type="ECO:0000313" key="3">
    <source>
        <dbReference type="Proteomes" id="UP000789390"/>
    </source>
</evidence>
<dbReference type="SUPFAM" id="SSF53098">
    <property type="entry name" value="Ribonuclease H-like"/>
    <property type="match status" value="1"/>
</dbReference>